<dbReference type="Proteomes" id="UP000198598">
    <property type="component" value="Unassembled WGS sequence"/>
</dbReference>
<protein>
    <submittedName>
        <fullName evidence="4">Phosphinothricin acetyltransferase</fullName>
    </submittedName>
</protein>
<reference evidence="4 5" key="1">
    <citation type="submission" date="2016-10" db="EMBL/GenBank/DDBJ databases">
        <authorList>
            <person name="de Groot N.N."/>
        </authorList>
    </citation>
    <scope>NUCLEOTIDE SEQUENCE [LARGE SCALE GENOMIC DNA]</scope>
    <source>
        <strain evidence="4 5">DSM 26130</strain>
    </source>
</reference>
<dbReference type="AlphaFoldDB" id="A0A1I1I2N5"/>
<dbReference type="GO" id="GO:0016747">
    <property type="term" value="F:acyltransferase activity, transferring groups other than amino-acyl groups"/>
    <property type="evidence" value="ECO:0007669"/>
    <property type="project" value="InterPro"/>
</dbReference>
<proteinExistence type="predicted"/>
<evidence type="ECO:0000256" key="2">
    <source>
        <dbReference type="ARBA" id="ARBA00023315"/>
    </source>
</evidence>
<dbReference type="STRING" id="662367.SAMN05216167_101838"/>
<accession>A0A1I1I2N5</accession>
<keyword evidence="5" id="KW-1185">Reference proteome</keyword>
<evidence type="ECO:0000313" key="5">
    <source>
        <dbReference type="Proteomes" id="UP000198598"/>
    </source>
</evidence>
<sequence>MTIRFAKLADAPAILAIYAPYVTNSSITFEYTVPTVSEFSERIQIIQQQFPFLVAEEDGQLLGYTYASRHRDRIAYQWAVETSVYIHPNGQRKGLGRALYTKLFELLRRQGYYTACAGITKPNPQSEAFHQFMGFESIGLYANVGYKMGEWHSVEWFQVTLQPHQLNPVKPIPITRLT</sequence>
<dbReference type="InterPro" id="IPR016181">
    <property type="entry name" value="Acyl_CoA_acyltransferase"/>
</dbReference>
<dbReference type="EMBL" id="FOLQ01000001">
    <property type="protein sequence ID" value="SFC30689.1"/>
    <property type="molecule type" value="Genomic_DNA"/>
</dbReference>
<organism evidence="4 5">
    <name type="scientific">Spirosoma endophyticum</name>
    <dbReference type="NCBI Taxonomy" id="662367"/>
    <lineage>
        <taxon>Bacteria</taxon>
        <taxon>Pseudomonadati</taxon>
        <taxon>Bacteroidota</taxon>
        <taxon>Cytophagia</taxon>
        <taxon>Cytophagales</taxon>
        <taxon>Cytophagaceae</taxon>
        <taxon>Spirosoma</taxon>
    </lineage>
</organism>
<evidence type="ECO:0000259" key="3">
    <source>
        <dbReference type="PROSITE" id="PS51186"/>
    </source>
</evidence>
<dbReference type="CDD" id="cd04301">
    <property type="entry name" value="NAT_SF"/>
    <property type="match status" value="1"/>
</dbReference>
<dbReference type="RefSeq" id="WP_093823169.1">
    <property type="nucleotide sequence ID" value="NZ_FOLQ01000001.1"/>
</dbReference>
<dbReference type="Pfam" id="PF13420">
    <property type="entry name" value="Acetyltransf_4"/>
    <property type="match status" value="1"/>
</dbReference>
<keyword evidence="2" id="KW-0012">Acyltransferase</keyword>
<dbReference type="OrthoDB" id="9799096at2"/>
<feature type="domain" description="N-acetyltransferase" evidence="3">
    <location>
        <begin position="1"/>
        <end position="153"/>
    </location>
</feature>
<evidence type="ECO:0000313" key="4">
    <source>
        <dbReference type="EMBL" id="SFC30689.1"/>
    </source>
</evidence>
<dbReference type="Gene3D" id="3.40.630.30">
    <property type="match status" value="1"/>
</dbReference>
<evidence type="ECO:0000256" key="1">
    <source>
        <dbReference type="ARBA" id="ARBA00022679"/>
    </source>
</evidence>
<name>A0A1I1I2N5_9BACT</name>
<keyword evidence="1 4" id="KW-0808">Transferase</keyword>
<dbReference type="PANTHER" id="PTHR43072:SF23">
    <property type="entry name" value="UPF0039 PROTEIN C11D3.02C"/>
    <property type="match status" value="1"/>
</dbReference>
<dbReference type="PANTHER" id="PTHR43072">
    <property type="entry name" value="N-ACETYLTRANSFERASE"/>
    <property type="match status" value="1"/>
</dbReference>
<dbReference type="PROSITE" id="PS51186">
    <property type="entry name" value="GNAT"/>
    <property type="match status" value="1"/>
</dbReference>
<gene>
    <name evidence="4" type="ORF">SAMN05216167_101838</name>
</gene>
<dbReference type="InterPro" id="IPR000182">
    <property type="entry name" value="GNAT_dom"/>
</dbReference>
<dbReference type="SUPFAM" id="SSF55729">
    <property type="entry name" value="Acyl-CoA N-acyltransferases (Nat)"/>
    <property type="match status" value="1"/>
</dbReference>